<keyword evidence="2" id="KW-1185">Reference proteome</keyword>
<gene>
    <name evidence="1" type="ORF">BJ322DRAFT_301157</name>
</gene>
<sequence length="193" mass="20841">MEVRTTLLGLEAQCSPRRMHQTLKTTFYFVADNDTATAIVPILRQNCLSVLDSGVSNTPVPYNLSDPNAPKPEQAVQYYQASSAALMLTGYSNAAQLPDNTSLPDPTNIDTGLPACLKQTIVAIPFVDAANPVAWNFGVTLSVCTLSGLWFLHYVLSGILYTLIDGSGLLGSHSLQSTCKWQKEVHTHILGTS</sequence>
<dbReference type="EMBL" id="WIUZ02000016">
    <property type="protein sequence ID" value="KAF9780574.1"/>
    <property type="molecule type" value="Genomic_DNA"/>
</dbReference>
<dbReference type="AlphaFoldDB" id="A0A9P6L2L9"/>
<reference evidence="1" key="2">
    <citation type="submission" date="2020-11" db="EMBL/GenBank/DDBJ databases">
        <authorList>
            <consortium name="DOE Joint Genome Institute"/>
            <person name="Kuo A."/>
            <person name="Miyauchi S."/>
            <person name="Kiss E."/>
            <person name="Drula E."/>
            <person name="Kohler A."/>
            <person name="Sanchez-Garcia M."/>
            <person name="Andreopoulos B."/>
            <person name="Barry K.W."/>
            <person name="Bonito G."/>
            <person name="Buee M."/>
            <person name="Carver A."/>
            <person name="Chen C."/>
            <person name="Cichocki N."/>
            <person name="Clum A."/>
            <person name="Culley D."/>
            <person name="Crous P.W."/>
            <person name="Fauchery L."/>
            <person name="Girlanda M."/>
            <person name="Hayes R."/>
            <person name="Keri Z."/>
            <person name="Labutti K."/>
            <person name="Lipzen A."/>
            <person name="Lombard V."/>
            <person name="Magnuson J."/>
            <person name="Maillard F."/>
            <person name="Morin E."/>
            <person name="Murat C."/>
            <person name="Nolan M."/>
            <person name="Ohm R."/>
            <person name="Pangilinan J."/>
            <person name="Pereira M."/>
            <person name="Perotto S."/>
            <person name="Peter M."/>
            <person name="Riley R."/>
            <person name="Sitrit Y."/>
            <person name="Stielow B."/>
            <person name="Szollosi G."/>
            <person name="Zifcakova L."/>
            <person name="Stursova M."/>
            <person name="Spatafora J.W."/>
            <person name="Tedersoo L."/>
            <person name="Vaario L.-M."/>
            <person name="Yamada A."/>
            <person name="Yan M."/>
            <person name="Wang P."/>
            <person name="Xu J."/>
            <person name="Bruns T."/>
            <person name="Baldrian P."/>
            <person name="Vilgalys R."/>
            <person name="Henrissat B."/>
            <person name="Grigoriev I.V."/>
            <person name="Hibbett D."/>
            <person name="Nagy L.G."/>
            <person name="Martin F.M."/>
        </authorList>
    </citation>
    <scope>NUCLEOTIDE SEQUENCE</scope>
    <source>
        <strain evidence="1">UH-Tt-Lm1</strain>
    </source>
</reference>
<proteinExistence type="predicted"/>
<dbReference type="Proteomes" id="UP000736335">
    <property type="component" value="Unassembled WGS sequence"/>
</dbReference>
<evidence type="ECO:0000313" key="2">
    <source>
        <dbReference type="Proteomes" id="UP000736335"/>
    </source>
</evidence>
<dbReference type="OrthoDB" id="3365917at2759"/>
<reference evidence="1" key="1">
    <citation type="journal article" date="2020" name="Nat. Commun.">
        <title>Large-scale genome sequencing of mycorrhizal fungi provides insights into the early evolution of symbiotic traits.</title>
        <authorList>
            <person name="Miyauchi S."/>
            <person name="Kiss E."/>
            <person name="Kuo A."/>
            <person name="Drula E."/>
            <person name="Kohler A."/>
            <person name="Sanchez-Garcia M."/>
            <person name="Morin E."/>
            <person name="Andreopoulos B."/>
            <person name="Barry K.W."/>
            <person name="Bonito G."/>
            <person name="Buee M."/>
            <person name="Carver A."/>
            <person name="Chen C."/>
            <person name="Cichocki N."/>
            <person name="Clum A."/>
            <person name="Culley D."/>
            <person name="Crous P.W."/>
            <person name="Fauchery L."/>
            <person name="Girlanda M."/>
            <person name="Hayes R.D."/>
            <person name="Keri Z."/>
            <person name="LaButti K."/>
            <person name="Lipzen A."/>
            <person name="Lombard V."/>
            <person name="Magnuson J."/>
            <person name="Maillard F."/>
            <person name="Murat C."/>
            <person name="Nolan M."/>
            <person name="Ohm R.A."/>
            <person name="Pangilinan J."/>
            <person name="Pereira M.F."/>
            <person name="Perotto S."/>
            <person name="Peter M."/>
            <person name="Pfister S."/>
            <person name="Riley R."/>
            <person name="Sitrit Y."/>
            <person name="Stielow J.B."/>
            <person name="Szollosi G."/>
            <person name="Zifcakova L."/>
            <person name="Stursova M."/>
            <person name="Spatafora J.W."/>
            <person name="Tedersoo L."/>
            <person name="Vaario L.M."/>
            <person name="Yamada A."/>
            <person name="Yan M."/>
            <person name="Wang P."/>
            <person name="Xu J."/>
            <person name="Bruns T."/>
            <person name="Baldrian P."/>
            <person name="Vilgalys R."/>
            <person name="Dunand C."/>
            <person name="Henrissat B."/>
            <person name="Grigoriev I.V."/>
            <person name="Hibbett D."/>
            <person name="Nagy L.G."/>
            <person name="Martin F.M."/>
        </authorList>
    </citation>
    <scope>NUCLEOTIDE SEQUENCE</scope>
    <source>
        <strain evidence="1">UH-Tt-Lm1</strain>
    </source>
</reference>
<evidence type="ECO:0000313" key="1">
    <source>
        <dbReference type="EMBL" id="KAF9780574.1"/>
    </source>
</evidence>
<organism evidence="1 2">
    <name type="scientific">Thelephora terrestris</name>
    <dbReference type="NCBI Taxonomy" id="56493"/>
    <lineage>
        <taxon>Eukaryota</taxon>
        <taxon>Fungi</taxon>
        <taxon>Dikarya</taxon>
        <taxon>Basidiomycota</taxon>
        <taxon>Agaricomycotina</taxon>
        <taxon>Agaricomycetes</taxon>
        <taxon>Thelephorales</taxon>
        <taxon>Thelephoraceae</taxon>
        <taxon>Thelephora</taxon>
    </lineage>
</organism>
<name>A0A9P6L2L9_9AGAM</name>
<comment type="caution">
    <text evidence="1">The sequence shown here is derived from an EMBL/GenBank/DDBJ whole genome shotgun (WGS) entry which is preliminary data.</text>
</comment>
<accession>A0A9P6L2L9</accession>
<protein>
    <submittedName>
        <fullName evidence="1">Uncharacterized protein</fullName>
    </submittedName>
</protein>